<comment type="similarity">
    <text evidence="3">Belongs to the RecD family. RecD2 subfamily.</text>
</comment>
<sequence length="748" mass="82421">MISREKREGAASMQEAELTYIEGTVDAVIYQNRENGYTVLRLDAGEGRGLTVVGCLPGVAPGESISVQGTWMHHASYGEQFKAEAVERRMPAGTKAIFDYLASGAVRGIGAATARRMVEEFGEEALTVLEEHPERLTQIKGITRKRALAMGEHFRQQMGMRRLLEFLGEHEVPLQLAMPLYRKYGDRALEIIRGNPYLLVDRELGVDFSNADALALSMGMEGDDPQRLEAGLLFELTHNLDNGHTFLPRRKLLPATAQLIGVGEEALEEALEALLERGEVVEEPVAGEQAVYLHDLCEAEQYVAFRLWELAAGEIVAPHGLEELIDRIQAEQGITYAPQQRQAVELAATSQVMLLTGGPGTGKTTSLRGVLALFDALGLETALAAPTGRAAKRLGELCGAEGTTIHRLLETQYDPHSGRLVFAHDESDPLKADAVIVDETSMVDITLMHGLLSALRPECRLILVGDPDQLPSVGPGNLFSDLIRSGVIPMVRLTEIFRQAAESAIVRSAHGVNRGELPDLRDNKHDFFFLRRKEPARAAETIVELVKTRLPNNMGIPPEQIQVLSPTRKRTAGTASLNRAIQEAVNPPGPDRPERRFGEYIFRRGDRVMQVRNNYDVVWKDGLTSGMGVFNGDIGQVVEVDNRAELLTVDFDGRRVEYTPDMLGELEPAYAITVHKAQGSEYRAVILAVCEGAPMLLTRGVLYTAITRARELLILVGDEDVVAHMTANDRQQRRYSGLRWRLAQLANG</sequence>
<evidence type="ECO:0000259" key="6">
    <source>
        <dbReference type="Pfam" id="PF18335"/>
    </source>
</evidence>
<dbReference type="InterPro" id="IPR027785">
    <property type="entry name" value="UvrD-like_helicase_C"/>
</dbReference>
<evidence type="ECO:0000256" key="1">
    <source>
        <dbReference type="ARBA" id="ARBA00022741"/>
    </source>
</evidence>
<evidence type="ECO:0000256" key="2">
    <source>
        <dbReference type="ARBA" id="ARBA00022840"/>
    </source>
</evidence>
<dbReference type="Gene3D" id="1.10.150.20">
    <property type="entry name" value="5' to 3' exonuclease, C-terminal subdomain"/>
    <property type="match status" value="1"/>
</dbReference>
<dbReference type="Pfam" id="PF18335">
    <property type="entry name" value="SH3_13"/>
    <property type="match status" value="1"/>
</dbReference>
<dbReference type="InterPro" id="IPR055446">
    <property type="entry name" value="RecD2_N_OB"/>
</dbReference>
<comment type="function">
    <text evidence="3">DNA-dependent ATPase and ATP-dependent 5'-3' DNA helicase. Has no activity on blunt DNA or DNA with 3'-overhangs, requires at least 10 bases of 5'-ssDNA for helicase activity.</text>
</comment>
<feature type="domain" description="UvrD-like helicase C-terminal" evidence="4">
    <location>
        <begin position="668"/>
        <end position="716"/>
    </location>
</feature>
<evidence type="ECO:0000313" key="9">
    <source>
        <dbReference type="Proteomes" id="UP000429811"/>
    </source>
</evidence>
<dbReference type="Proteomes" id="UP000429811">
    <property type="component" value="Unassembled WGS sequence"/>
</dbReference>
<gene>
    <name evidence="3" type="primary">recD2</name>
    <name evidence="8" type="ORF">GKE90_08145</name>
</gene>
<dbReference type="InterPro" id="IPR029493">
    <property type="entry name" value="RecD2-like_HHH"/>
</dbReference>
<comment type="caution">
    <text evidence="8">The sequence shown here is derived from an EMBL/GenBank/DDBJ whole genome shotgun (WGS) entry which is preliminary data.</text>
</comment>
<dbReference type="Gene3D" id="2.30.30.940">
    <property type="match status" value="1"/>
</dbReference>
<keyword evidence="3" id="KW-0413">Isomerase</keyword>
<dbReference type="GO" id="GO:0006310">
    <property type="term" value="P:DNA recombination"/>
    <property type="evidence" value="ECO:0007669"/>
    <property type="project" value="InterPro"/>
</dbReference>
<dbReference type="GO" id="GO:0009338">
    <property type="term" value="C:exodeoxyribonuclease V complex"/>
    <property type="evidence" value="ECO:0007669"/>
    <property type="project" value="TreeGrafter"/>
</dbReference>
<dbReference type="Gene3D" id="1.10.10.2220">
    <property type="match status" value="1"/>
</dbReference>
<dbReference type="PANTHER" id="PTHR43788">
    <property type="entry name" value="DNA2/NAM7 HELICASE FAMILY MEMBER"/>
    <property type="match status" value="1"/>
</dbReference>
<dbReference type="InterPro" id="IPR027417">
    <property type="entry name" value="P-loop_NTPase"/>
</dbReference>
<evidence type="ECO:0000259" key="7">
    <source>
        <dbReference type="Pfam" id="PF23139"/>
    </source>
</evidence>
<dbReference type="Pfam" id="PF23139">
    <property type="entry name" value="OB_YrrC"/>
    <property type="match status" value="1"/>
</dbReference>
<feature type="domain" description="ATP-dependent RecD2 DNA helicase OB-fold" evidence="7">
    <location>
        <begin position="19"/>
        <end position="91"/>
    </location>
</feature>
<dbReference type="PANTHER" id="PTHR43788:SF6">
    <property type="entry name" value="DNA HELICASE B"/>
    <property type="match status" value="1"/>
</dbReference>
<dbReference type="HAMAP" id="MF_01488">
    <property type="entry name" value="RecD2"/>
    <property type="match status" value="1"/>
</dbReference>
<evidence type="ECO:0000256" key="3">
    <source>
        <dbReference type="HAMAP-Rule" id="MF_01488"/>
    </source>
</evidence>
<dbReference type="EC" id="5.6.2.3" evidence="3"/>
<name>A0A6I2RCW0_FLAPL</name>
<comment type="catalytic activity">
    <reaction evidence="3">
        <text>ATP + H2O = ADP + phosphate + H(+)</text>
        <dbReference type="Rhea" id="RHEA:13065"/>
        <dbReference type="ChEBI" id="CHEBI:15377"/>
        <dbReference type="ChEBI" id="CHEBI:15378"/>
        <dbReference type="ChEBI" id="CHEBI:30616"/>
        <dbReference type="ChEBI" id="CHEBI:43474"/>
        <dbReference type="ChEBI" id="CHEBI:456216"/>
        <dbReference type="EC" id="5.6.2.3"/>
    </reaction>
</comment>
<keyword evidence="1 3" id="KW-0547">Nucleotide-binding</keyword>
<dbReference type="AlphaFoldDB" id="A0A6I2RCW0"/>
<dbReference type="Pfam" id="PF13538">
    <property type="entry name" value="UvrD_C_2"/>
    <property type="match status" value="1"/>
</dbReference>
<dbReference type="GO" id="GO:0005524">
    <property type="term" value="F:ATP binding"/>
    <property type="evidence" value="ECO:0007669"/>
    <property type="project" value="UniProtKB-UniRule"/>
</dbReference>
<feature type="domain" description="ATP-dependent RecD2 DNA helicase SH3" evidence="6">
    <location>
        <begin position="577"/>
        <end position="651"/>
    </location>
</feature>
<dbReference type="Pfam" id="PF13604">
    <property type="entry name" value="AAA_30"/>
    <property type="match status" value="1"/>
</dbReference>
<dbReference type="SUPFAM" id="SSF52540">
    <property type="entry name" value="P-loop containing nucleoside triphosphate hydrolases"/>
    <property type="match status" value="2"/>
</dbReference>
<evidence type="ECO:0000259" key="4">
    <source>
        <dbReference type="Pfam" id="PF13538"/>
    </source>
</evidence>
<dbReference type="InterPro" id="IPR006345">
    <property type="entry name" value="RecD2"/>
</dbReference>
<dbReference type="InterPro" id="IPR010994">
    <property type="entry name" value="RuvA_2-like"/>
</dbReference>
<reference evidence="8 9" key="1">
    <citation type="journal article" date="2019" name="Nat. Med.">
        <title>A library of human gut bacterial isolates paired with longitudinal multiomics data enables mechanistic microbiome research.</title>
        <authorList>
            <person name="Poyet M."/>
            <person name="Groussin M."/>
            <person name="Gibbons S.M."/>
            <person name="Avila-Pacheco J."/>
            <person name="Jiang X."/>
            <person name="Kearney S.M."/>
            <person name="Perrotta A.R."/>
            <person name="Berdy B."/>
            <person name="Zhao S."/>
            <person name="Lieberman T.D."/>
            <person name="Swanson P.K."/>
            <person name="Smith M."/>
            <person name="Roesemann S."/>
            <person name="Alexander J.E."/>
            <person name="Rich S.A."/>
            <person name="Livny J."/>
            <person name="Vlamakis H."/>
            <person name="Clish C."/>
            <person name="Bullock K."/>
            <person name="Deik A."/>
            <person name="Scott J."/>
            <person name="Pierce K.A."/>
            <person name="Xavier R.J."/>
            <person name="Alm E.J."/>
        </authorList>
    </citation>
    <scope>NUCLEOTIDE SEQUENCE [LARGE SCALE GENOMIC DNA]</scope>
    <source>
        <strain evidence="8 9">BIOML-A5</strain>
    </source>
</reference>
<dbReference type="EMBL" id="WKPO01000009">
    <property type="protein sequence ID" value="MSB48671.1"/>
    <property type="molecule type" value="Genomic_DNA"/>
</dbReference>
<dbReference type="CDD" id="cd17933">
    <property type="entry name" value="DEXSc_RecD-like"/>
    <property type="match status" value="1"/>
</dbReference>
<organism evidence="8 9">
    <name type="scientific">Flavonifractor plautii</name>
    <name type="common">Fusobacterium plautii</name>
    <dbReference type="NCBI Taxonomy" id="292800"/>
    <lineage>
        <taxon>Bacteria</taxon>
        <taxon>Bacillati</taxon>
        <taxon>Bacillota</taxon>
        <taxon>Clostridia</taxon>
        <taxon>Eubacteriales</taxon>
        <taxon>Oscillospiraceae</taxon>
        <taxon>Flavonifractor</taxon>
    </lineage>
</organism>
<keyword evidence="3 8" id="KW-0347">Helicase</keyword>
<dbReference type="Pfam" id="PF14490">
    <property type="entry name" value="HHH_RecD2"/>
    <property type="match status" value="1"/>
</dbReference>
<dbReference type="GO" id="GO:0017116">
    <property type="term" value="F:single-stranded DNA helicase activity"/>
    <property type="evidence" value="ECO:0007669"/>
    <property type="project" value="TreeGrafter"/>
</dbReference>
<evidence type="ECO:0000259" key="5">
    <source>
        <dbReference type="Pfam" id="PF14490"/>
    </source>
</evidence>
<proteinExistence type="inferred from homology"/>
<dbReference type="NCBIfam" id="TIGR01448">
    <property type="entry name" value="recD_rel"/>
    <property type="match status" value="1"/>
</dbReference>
<dbReference type="GO" id="GO:0003677">
    <property type="term" value="F:DNA binding"/>
    <property type="evidence" value="ECO:0007669"/>
    <property type="project" value="UniProtKB-UniRule"/>
</dbReference>
<accession>A0A6I2RCW0</accession>
<evidence type="ECO:0000313" key="8">
    <source>
        <dbReference type="EMBL" id="MSB48671.1"/>
    </source>
</evidence>
<dbReference type="GO" id="GO:0043139">
    <property type="term" value="F:5'-3' DNA helicase activity"/>
    <property type="evidence" value="ECO:0007669"/>
    <property type="project" value="UniProtKB-UniRule"/>
</dbReference>
<dbReference type="InterPro" id="IPR041451">
    <property type="entry name" value="RecD2_SH13"/>
</dbReference>
<feature type="binding site" evidence="3">
    <location>
        <begin position="360"/>
        <end position="364"/>
    </location>
    <ligand>
        <name>ATP</name>
        <dbReference type="ChEBI" id="CHEBI:30616"/>
    </ligand>
</feature>
<dbReference type="InterPro" id="IPR050534">
    <property type="entry name" value="Coronavir_polyprotein_1ab"/>
</dbReference>
<dbReference type="Gene3D" id="3.40.50.300">
    <property type="entry name" value="P-loop containing nucleotide triphosphate hydrolases"/>
    <property type="match status" value="2"/>
</dbReference>
<keyword evidence="3" id="KW-0378">Hydrolase</keyword>
<dbReference type="CDD" id="cd18809">
    <property type="entry name" value="SF1_C_RecD"/>
    <property type="match status" value="1"/>
</dbReference>
<keyword evidence="3" id="KW-0238">DNA-binding</keyword>
<dbReference type="GO" id="GO:0016787">
    <property type="term" value="F:hydrolase activity"/>
    <property type="evidence" value="ECO:0007669"/>
    <property type="project" value="UniProtKB-KW"/>
</dbReference>
<protein>
    <recommendedName>
        <fullName evidence="3">ATP-dependent RecD2 DNA helicase</fullName>
        <ecNumber evidence="3">5.6.2.3</ecNumber>
    </recommendedName>
    <alternativeName>
        <fullName evidence="3">DNA 5'-3' helicase subunit RecD2</fullName>
    </alternativeName>
</protein>
<dbReference type="SUPFAM" id="SSF47781">
    <property type="entry name" value="RuvA domain 2-like"/>
    <property type="match status" value="1"/>
</dbReference>
<keyword evidence="2 3" id="KW-0067">ATP-binding</keyword>
<feature type="domain" description="ATP-dependent RecD2 DNA helicase-like helix-hairpin-helix" evidence="5">
    <location>
        <begin position="157"/>
        <end position="246"/>
    </location>
</feature>